<evidence type="ECO:0000313" key="7">
    <source>
        <dbReference type="Proteomes" id="UP000037460"/>
    </source>
</evidence>
<accession>A0A0M0JNM5</accession>
<feature type="compositionally biased region" description="Basic and acidic residues" evidence="4">
    <location>
        <begin position="43"/>
        <end position="54"/>
    </location>
</feature>
<feature type="compositionally biased region" description="Basic and acidic residues" evidence="4">
    <location>
        <begin position="521"/>
        <end position="532"/>
    </location>
</feature>
<dbReference type="PANTHER" id="PTHR34524:SF6">
    <property type="entry name" value="CALCYPHOSINE LIKE"/>
    <property type="match status" value="1"/>
</dbReference>
<dbReference type="InterPro" id="IPR051581">
    <property type="entry name" value="Ca-bind"/>
</dbReference>
<feature type="region of interest" description="Disordered" evidence="4">
    <location>
        <begin position="513"/>
        <end position="539"/>
    </location>
</feature>
<evidence type="ECO:0000256" key="4">
    <source>
        <dbReference type="SAM" id="MobiDB-lite"/>
    </source>
</evidence>
<comment type="caution">
    <text evidence="6">The sequence shown here is derived from an EMBL/GenBank/DDBJ whole genome shotgun (WGS) entry which is preliminary data.</text>
</comment>
<dbReference type="PANTHER" id="PTHR34524">
    <property type="entry name" value="CALCYPHOSIN"/>
    <property type="match status" value="1"/>
</dbReference>
<dbReference type="PROSITE" id="PS50222">
    <property type="entry name" value="EF_HAND_2"/>
    <property type="match status" value="9"/>
</dbReference>
<dbReference type="Proteomes" id="UP000037460">
    <property type="component" value="Unassembled WGS sequence"/>
</dbReference>
<feature type="domain" description="EF-hand" evidence="5">
    <location>
        <begin position="564"/>
        <end position="599"/>
    </location>
</feature>
<feature type="domain" description="EF-hand" evidence="5">
    <location>
        <begin position="255"/>
        <end position="290"/>
    </location>
</feature>
<feature type="domain" description="EF-hand" evidence="5">
    <location>
        <begin position="454"/>
        <end position="489"/>
    </location>
</feature>
<organism evidence="6 7">
    <name type="scientific">Chrysochromulina tobinii</name>
    <dbReference type="NCBI Taxonomy" id="1460289"/>
    <lineage>
        <taxon>Eukaryota</taxon>
        <taxon>Haptista</taxon>
        <taxon>Haptophyta</taxon>
        <taxon>Prymnesiophyceae</taxon>
        <taxon>Prymnesiales</taxon>
        <taxon>Chrysochromulinaceae</taxon>
        <taxon>Chrysochromulina</taxon>
    </lineage>
</organism>
<dbReference type="Gene3D" id="1.10.238.10">
    <property type="entry name" value="EF-hand"/>
    <property type="match status" value="6"/>
</dbReference>
<dbReference type="InterPro" id="IPR011992">
    <property type="entry name" value="EF-hand-dom_pair"/>
</dbReference>
<evidence type="ECO:0000259" key="5">
    <source>
        <dbReference type="PROSITE" id="PS50222"/>
    </source>
</evidence>
<keyword evidence="3" id="KW-0106">Calcium</keyword>
<name>A0A0M0JNM5_9EUKA</name>
<dbReference type="Pfam" id="PF13499">
    <property type="entry name" value="EF-hand_7"/>
    <property type="match status" value="5"/>
</dbReference>
<feature type="domain" description="EF-hand" evidence="5">
    <location>
        <begin position="136"/>
        <end position="171"/>
    </location>
</feature>
<dbReference type="InterPro" id="IPR002048">
    <property type="entry name" value="EF_hand_dom"/>
</dbReference>
<evidence type="ECO:0000256" key="1">
    <source>
        <dbReference type="ARBA" id="ARBA00022723"/>
    </source>
</evidence>
<feature type="compositionally biased region" description="Low complexity" evidence="4">
    <location>
        <begin position="12"/>
        <end position="26"/>
    </location>
</feature>
<gene>
    <name evidence="6" type="ORF">Ctob_011058</name>
</gene>
<dbReference type="PROSITE" id="PS00018">
    <property type="entry name" value="EF_HAND_1"/>
    <property type="match status" value="9"/>
</dbReference>
<dbReference type="CDD" id="cd00051">
    <property type="entry name" value="EFh"/>
    <property type="match status" value="4"/>
</dbReference>
<dbReference type="GO" id="GO:0005509">
    <property type="term" value="F:calcium ion binding"/>
    <property type="evidence" value="ECO:0007669"/>
    <property type="project" value="InterPro"/>
</dbReference>
<dbReference type="FunFam" id="1.10.238.10:FF:000178">
    <property type="entry name" value="Calmodulin-2 A"/>
    <property type="match status" value="1"/>
</dbReference>
<reference evidence="7" key="1">
    <citation type="journal article" date="2015" name="PLoS Genet.">
        <title>Genome Sequence and Transcriptome Analyses of Chrysochromulina tobin: Metabolic Tools for Enhanced Algal Fitness in the Prominent Order Prymnesiales (Haptophyceae).</title>
        <authorList>
            <person name="Hovde B.T."/>
            <person name="Deodato C.R."/>
            <person name="Hunsperger H.M."/>
            <person name="Ryken S.A."/>
            <person name="Yost W."/>
            <person name="Jha R.K."/>
            <person name="Patterson J."/>
            <person name="Monnat R.J. Jr."/>
            <person name="Barlow S.B."/>
            <person name="Starkenburg S.R."/>
            <person name="Cattolico R.A."/>
        </authorList>
    </citation>
    <scope>NUCLEOTIDE SEQUENCE</scope>
    <source>
        <strain evidence="7">CCMP291</strain>
    </source>
</reference>
<keyword evidence="7" id="KW-1185">Reference proteome</keyword>
<feature type="domain" description="EF-hand" evidence="5">
    <location>
        <begin position="172"/>
        <end position="207"/>
    </location>
</feature>
<proteinExistence type="predicted"/>
<feature type="domain" description="EF-hand" evidence="5">
    <location>
        <begin position="417"/>
        <end position="452"/>
    </location>
</feature>
<sequence>MLNDPEAKHSEAAVLGAGGYQAQQAAHDPHDDSVDSSAPRNGDGGRSRTPDHSPEPALRGNVEISWHVDESPRGSGSSAVSTDGGCLGAATSLLAQQLRERAQVGAAPEAAPLELTPAQKASVAGVIGQLKMALAKNLHRIIDTFREFDEDQSGKIDKREFRSALQKLGVVAHKSHYDLTFDSFDSDRSGRLTMAEFGHGLAMLGLVAKREEVQKLFHSFTADLNGTVSYRAIGSMLQKDAAILEKEALKRVLAGSLSRMNDRFREFDADGSGTVDKLEFRKVIASILPATDEACDAIFDEFDEDCSGEIQYVEYIRASLRGALKTSFTRVIDLFRKWDTDESGTIERAELHACLRAVGFDAPADVVDELFAEMDVDGSGSVEYKELHRVLRQGRSSKLHPNLRPVTIEELRAALTANRTRVIDAFRKLDKDSDGTITKAEFRGALPLLGFDTSRTDLADELFMSLDSDGGGTIRFDELNRKLRQGAAVELAAELKAGAAGAIELKAKNKVAPGSLRRGQTRGEPDEPDKIAPRSSRRPLLSAQRSSIVLKEVTVAGVREALAASYSRIIDFFKRMDKNGDGAVTKHEFRAGLGLLGIEESQANMDAIDALFDSFDMDGSGELTFNELKTILRYEAAKLEKREEIGDDRGDW</sequence>
<feature type="compositionally biased region" description="Basic and acidic residues" evidence="4">
    <location>
        <begin position="1"/>
        <end position="11"/>
    </location>
</feature>
<dbReference type="GO" id="GO:0043226">
    <property type="term" value="C:organelle"/>
    <property type="evidence" value="ECO:0007669"/>
    <property type="project" value="UniProtKB-ARBA"/>
</dbReference>
<evidence type="ECO:0000313" key="6">
    <source>
        <dbReference type="EMBL" id="KOO28075.1"/>
    </source>
</evidence>
<keyword evidence="1" id="KW-0479">Metal-binding</keyword>
<dbReference type="AlphaFoldDB" id="A0A0M0JNM5"/>
<keyword evidence="2" id="KW-0677">Repeat</keyword>
<evidence type="ECO:0000256" key="3">
    <source>
        <dbReference type="ARBA" id="ARBA00022837"/>
    </source>
</evidence>
<dbReference type="OrthoDB" id="186625at2759"/>
<dbReference type="SUPFAM" id="SSF47473">
    <property type="entry name" value="EF-hand"/>
    <property type="match status" value="4"/>
</dbReference>
<evidence type="ECO:0000256" key="2">
    <source>
        <dbReference type="ARBA" id="ARBA00022737"/>
    </source>
</evidence>
<dbReference type="InterPro" id="IPR018247">
    <property type="entry name" value="EF_Hand_1_Ca_BS"/>
</dbReference>
<dbReference type="SMART" id="SM00054">
    <property type="entry name" value="EFh"/>
    <property type="match status" value="11"/>
</dbReference>
<feature type="domain" description="EF-hand" evidence="5">
    <location>
        <begin position="362"/>
        <end position="397"/>
    </location>
</feature>
<feature type="domain" description="EF-hand" evidence="5">
    <location>
        <begin position="603"/>
        <end position="638"/>
    </location>
</feature>
<feature type="domain" description="EF-hand" evidence="5">
    <location>
        <begin position="326"/>
        <end position="361"/>
    </location>
</feature>
<dbReference type="EMBL" id="JWZX01002624">
    <property type="protein sequence ID" value="KOO28075.1"/>
    <property type="molecule type" value="Genomic_DNA"/>
</dbReference>
<feature type="region of interest" description="Disordered" evidence="4">
    <location>
        <begin position="1"/>
        <end position="58"/>
    </location>
</feature>
<protein>
    <submittedName>
        <fullName evidence="6">Calmodulin 2-like protein</fullName>
    </submittedName>
</protein>